<dbReference type="SFLD" id="SFLDG01079">
    <property type="entry name" value="spore_photoproduct_lyase_like"/>
    <property type="match status" value="1"/>
</dbReference>
<dbReference type="GO" id="GO:1904047">
    <property type="term" value="F:S-adenosyl-L-methionine binding"/>
    <property type="evidence" value="ECO:0007669"/>
    <property type="project" value="InterPro"/>
</dbReference>
<dbReference type="InterPro" id="IPR058240">
    <property type="entry name" value="rSAM_sf"/>
</dbReference>
<dbReference type="PANTHER" id="PTHR37822">
    <property type="entry name" value="SPORE PHOTOPRODUCT LYASE-RELATED"/>
    <property type="match status" value="1"/>
</dbReference>
<evidence type="ECO:0000313" key="1">
    <source>
        <dbReference type="EMBL" id="KNY26164.1"/>
    </source>
</evidence>
<dbReference type="eggNOG" id="COG1533">
    <property type="taxonomic scope" value="Bacteria"/>
</dbReference>
<dbReference type="AlphaFoldDB" id="A0A0L6JK57"/>
<gene>
    <name evidence="1" type="ORF">Bccel_1426</name>
</gene>
<dbReference type="STRING" id="398512.Bccel_1426"/>
<protein>
    <submittedName>
        <fullName evidence="1">Spore photoproduct lyase</fullName>
    </submittedName>
</protein>
<keyword evidence="2" id="KW-1185">Reference proteome</keyword>
<dbReference type="GO" id="GO:0042601">
    <property type="term" value="C:endospore-forming forespore"/>
    <property type="evidence" value="ECO:0007669"/>
    <property type="project" value="TreeGrafter"/>
</dbReference>
<dbReference type="InterPro" id="IPR034559">
    <property type="entry name" value="SPL_Clostridia"/>
</dbReference>
<keyword evidence="1" id="KW-0456">Lyase</keyword>
<dbReference type="SFLD" id="SFLDS00029">
    <property type="entry name" value="Radical_SAM"/>
    <property type="match status" value="1"/>
</dbReference>
<dbReference type="GO" id="GO:0051539">
    <property type="term" value="F:4 iron, 4 sulfur cluster binding"/>
    <property type="evidence" value="ECO:0007669"/>
    <property type="project" value="TreeGrafter"/>
</dbReference>
<dbReference type="Pfam" id="PF20903">
    <property type="entry name" value="SPL"/>
    <property type="match status" value="1"/>
</dbReference>
<reference evidence="2" key="1">
    <citation type="submission" date="2015-07" db="EMBL/GenBank/DDBJ databases">
        <title>Near-Complete Genome Sequence of the Cellulolytic Bacterium Bacteroides (Pseudobacteroides) cellulosolvens ATCC 35603.</title>
        <authorList>
            <person name="Dassa B."/>
            <person name="Utturkar S.M."/>
            <person name="Klingeman D.M."/>
            <person name="Hurt R.A."/>
            <person name="Keller M."/>
            <person name="Xu J."/>
            <person name="Reddy Y.H.K."/>
            <person name="Borovok I."/>
            <person name="Grinberg I.R."/>
            <person name="Lamed R."/>
            <person name="Zhivin O."/>
            <person name="Bayer E.A."/>
            <person name="Brown S.D."/>
        </authorList>
    </citation>
    <scope>NUCLEOTIDE SEQUENCE [LARGE SCALE GENOMIC DNA]</scope>
    <source>
        <strain evidence="2">DSM 2933</strain>
    </source>
</reference>
<dbReference type="SFLD" id="SFLDF00412">
    <property type="entry name" value="spore_photoproduct_lyase_2"/>
    <property type="match status" value="1"/>
</dbReference>
<dbReference type="PANTHER" id="PTHR37822:SF2">
    <property type="entry name" value="SPORE PHOTOPRODUCT LYASE"/>
    <property type="match status" value="1"/>
</dbReference>
<dbReference type="Gene3D" id="3.80.30.30">
    <property type="match status" value="1"/>
</dbReference>
<dbReference type="GO" id="GO:0003913">
    <property type="term" value="F:DNA photolyase activity"/>
    <property type="evidence" value="ECO:0007669"/>
    <property type="project" value="InterPro"/>
</dbReference>
<dbReference type="Gene3D" id="3.40.50.12110">
    <property type="match status" value="1"/>
</dbReference>
<dbReference type="OrthoDB" id="9787095at2"/>
<dbReference type="InterPro" id="IPR007197">
    <property type="entry name" value="rSAM"/>
</dbReference>
<evidence type="ECO:0000313" key="2">
    <source>
        <dbReference type="Proteomes" id="UP000036923"/>
    </source>
</evidence>
<accession>A0A0L6JK57</accession>
<name>A0A0L6JK57_9FIRM</name>
<dbReference type="InterPro" id="IPR049539">
    <property type="entry name" value="SPL"/>
</dbReference>
<dbReference type="SUPFAM" id="SSF102114">
    <property type="entry name" value="Radical SAM enzymes"/>
    <property type="match status" value="1"/>
</dbReference>
<dbReference type="RefSeq" id="WP_036943766.1">
    <property type="nucleotide sequence ID" value="NZ_JQKC01000023.1"/>
</dbReference>
<dbReference type="CDD" id="cd01335">
    <property type="entry name" value="Radical_SAM"/>
    <property type="match status" value="1"/>
</dbReference>
<dbReference type="Proteomes" id="UP000036923">
    <property type="component" value="Unassembled WGS sequence"/>
</dbReference>
<proteinExistence type="predicted"/>
<sequence length="342" mass="39639">MELFMPERVFFEPSSLKYPLGRELYSYFQDKNIEIIKTAAQNVSRMIPGTTEKEKYPRAKKTLVVTTKKGNRLDVCKPSADYEFSLVTNCPGNCEYCYLQTAQAFKPYLRTYVNLEDIFENIKAHIVNNENKITTFEVASSGDPLGLEHITGSLSKTIEFFGSLENARLRVVTKFDRVEPLLGLKHNSHTRFRVSINSRYVIKNFEHNTATFDERIEAASKIAGAGYPMGFIVAPIMMYEGWKEEYTELFDRLKKQIISVNSSEPITFELIQHRFTPTAKEFILKRFPGTKLDMDETKRTLKWGKFGRFKYVYPKENSGEIKEFISSLIKERFPEGVIEYFT</sequence>
<comment type="caution">
    <text evidence="1">The sequence shown here is derived from an EMBL/GenBank/DDBJ whole genome shotgun (WGS) entry which is preliminary data.</text>
</comment>
<dbReference type="NCBIfam" id="TIGR04070">
    <property type="entry name" value="photo_TT_lyase"/>
    <property type="match status" value="1"/>
</dbReference>
<dbReference type="InterPro" id="IPR023897">
    <property type="entry name" value="SPL_firmicutes"/>
</dbReference>
<organism evidence="1 2">
    <name type="scientific">Pseudobacteroides cellulosolvens ATCC 35603 = DSM 2933</name>
    <dbReference type="NCBI Taxonomy" id="398512"/>
    <lineage>
        <taxon>Bacteria</taxon>
        <taxon>Bacillati</taxon>
        <taxon>Bacillota</taxon>
        <taxon>Clostridia</taxon>
        <taxon>Eubacteriales</taxon>
        <taxon>Oscillospiraceae</taxon>
        <taxon>Pseudobacteroides</taxon>
    </lineage>
</organism>
<dbReference type="EMBL" id="LGTC01000001">
    <property type="protein sequence ID" value="KNY26164.1"/>
    <property type="molecule type" value="Genomic_DNA"/>
</dbReference>
<dbReference type="PATRIC" id="fig|398512.5.peg.1482"/>